<comment type="caution">
    <text evidence="1">The sequence shown here is derived from an EMBL/GenBank/DDBJ whole genome shotgun (WGS) entry which is preliminary data.</text>
</comment>
<evidence type="ECO:0000313" key="1">
    <source>
        <dbReference type="EMBL" id="RNA02933.1"/>
    </source>
</evidence>
<keyword evidence="2" id="KW-1185">Reference proteome</keyword>
<evidence type="ECO:0000313" key="2">
    <source>
        <dbReference type="Proteomes" id="UP000276133"/>
    </source>
</evidence>
<reference evidence="1 2" key="1">
    <citation type="journal article" date="2018" name="Sci. Rep.">
        <title>Genomic signatures of local adaptation to the degree of environmental predictability in rotifers.</title>
        <authorList>
            <person name="Franch-Gras L."/>
            <person name="Hahn C."/>
            <person name="Garcia-Roger E.M."/>
            <person name="Carmona M.J."/>
            <person name="Serra M."/>
            <person name="Gomez A."/>
        </authorList>
    </citation>
    <scope>NUCLEOTIDE SEQUENCE [LARGE SCALE GENOMIC DNA]</scope>
    <source>
        <strain evidence="1">HYR1</strain>
    </source>
</reference>
<dbReference type="AlphaFoldDB" id="A0A3M7PV91"/>
<proteinExistence type="predicted"/>
<name>A0A3M7PV91_BRAPC</name>
<sequence>MYVHLAKIINKWQINYQLRNFETNLRQMIQALVVLYYQKHRWKNQFQALINRHFWKKEKYPLKYTRSMKDGSVVFLGKISKGL</sequence>
<dbReference type="EMBL" id="REGN01008709">
    <property type="protein sequence ID" value="RNA02933.1"/>
    <property type="molecule type" value="Genomic_DNA"/>
</dbReference>
<dbReference type="Proteomes" id="UP000276133">
    <property type="component" value="Unassembled WGS sequence"/>
</dbReference>
<organism evidence="1 2">
    <name type="scientific">Brachionus plicatilis</name>
    <name type="common">Marine rotifer</name>
    <name type="synonym">Brachionus muelleri</name>
    <dbReference type="NCBI Taxonomy" id="10195"/>
    <lineage>
        <taxon>Eukaryota</taxon>
        <taxon>Metazoa</taxon>
        <taxon>Spiralia</taxon>
        <taxon>Gnathifera</taxon>
        <taxon>Rotifera</taxon>
        <taxon>Eurotatoria</taxon>
        <taxon>Monogononta</taxon>
        <taxon>Pseudotrocha</taxon>
        <taxon>Ploima</taxon>
        <taxon>Brachionidae</taxon>
        <taxon>Brachionus</taxon>
    </lineage>
</organism>
<protein>
    <submittedName>
        <fullName evidence="1">Uncharacterized protein</fullName>
    </submittedName>
</protein>
<accession>A0A3M7PV91</accession>
<gene>
    <name evidence="1" type="ORF">BpHYR1_017934</name>
</gene>